<protein>
    <submittedName>
        <fullName evidence="8">HES1-like protein</fullName>
    </submittedName>
</protein>
<reference evidence="8" key="1">
    <citation type="submission" date="2022-11" db="EMBL/GenBank/DDBJ databases">
        <title>Centuries of genome instability and evolution in soft-shell clam transmissible cancer (bioRxiv).</title>
        <authorList>
            <person name="Hart S.F.M."/>
            <person name="Yonemitsu M.A."/>
            <person name="Giersch R.M."/>
            <person name="Beal B.F."/>
            <person name="Arriagada G."/>
            <person name="Davis B.W."/>
            <person name="Ostrander E.A."/>
            <person name="Goff S.P."/>
            <person name="Metzger M.J."/>
        </authorList>
    </citation>
    <scope>NUCLEOTIDE SEQUENCE</scope>
    <source>
        <strain evidence="8">MELC-2E11</strain>
        <tissue evidence="8">Siphon/mantle</tissue>
    </source>
</reference>
<dbReference type="InterPro" id="IPR003650">
    <property type="entry name" value="Orange_dom"/>
</dbReference>
<evidence type="ECO:0000313" key="9">
    <source>
        <dbReference type="Proteomes" id="UP001164746"/>
    </source>
</evidence>
<dbReference type="Proteomes" id="UP001164746">
    <property type="component" value="Chromosome 9"/>
</dbReference>
<keyword evidence="4" id="KW-0539">Nucleus</keyword>
<feature type="region of interest" description="Disordered" evidence="5">
    <location>
        <begin position="189"/>
        <end position="217"/>
    </location>
</feature>
<accession>A0ABY7EXJ6</accession>
<dbReference type="PROSITE" id="PS51054">
    <property type="entry name" value="ORANGE"/>
    <property type="match status" value="1"/>
</dbReference>
<dbReference type="InterPro" id="IPR036638">
    <property type="entry name" value="HLH_DNA-bd_sf"/>
</dbReference>
<dbReference type="InterPro" id="IPR050370">
    <property type="entry name" value="HES_HEY"/>
</dbReference>
<comment type="subcellular location">
    <subcellularLocation>
        <location evidence="1">Nucleus</location>
    </subcellularLocation>
</comment>
<dbReference type="Gene3D" id="4.10.280.10">
    <property type="entry name" value="Helix-loop-helix DNA-binding domain"/>
    <property type="match status" value="1"/>
</dbReference>
<evidence type="ECO:0000313" key="8">
    <source>
        <dbReference type="EMBL" id="WAR13997.1"/>
    </source>
</evidence>
<feature type="domain" description="Orange" evidence="7">
    <location>
        <begin position="121"/>
        <end position="154"/>
    </location>
</feature>
<feature type="region of interest" description="Disordered" evidence="5">
    <location>
        <begin position="1"/>
        <end position="22"/>
    </location>
</feature>
<name>A0ABY7EXJ6_MYAAR</name>
<dbReference type="SUPFAM" id="SSF158457">
    <property type="entry name" value="Orange domain-like"/>
    <property type="match status" value="1"/>
</dbReference>
<evidence type="ECO:0000256" key="4">
    <source>
        <dbReference type="ARBA" id="ARBA00023242"/>
    </source>
</evidence>
<evidence type="ECO:0000259" key="6">
    <source>
        <dbReference type="PROSITE" id="PS50888"/>
    </source>
</evidence>
<dbReference type="PROSITE" id="PS50888">
    <property type="entry name" value="BHLH"/>
    <property type="match status" value="1"/>
</dbReference>
<dbReference type="InterPro" id="IPR011598">
    <property type="entry name" value="bHLH_dom"/>
</dbReference>
<dbReference type="CDD" id="cd11410">
    <property type="entry name" value="bHLH_O_HES"/>
    <property type="match status" value="1"/>
</dbReference>
<gene>
    <name evidence="8" type="ORF">MAR_004102</name>
</gene>
<evidence type="ECO:0000256" key="1">
    <source>
        <dbReference type="ARBA" id="ARBA00004123"/>
    </source>
</evidence>
<sequence>MGPHTSSDKDEPKSIQRKLNKPLIEKRRRARINECLSQLKEIVLEANKGEPGCQEDYRLWKSHILGGPPSCLYANKPSKLEKADILEMTVDFVKSRLVSHSDLNARNATPPSTLSDGERKYLAGYSKCLEEVSTFLEQSTNTSHILQRNIVQHMSNKRDQKNCAFGVDMDEFHGIDDLTLQSNIEKQVPEQNPLGTGVNPEQTQSSNERNETEQGGTFQHLSQELKQHPSELQLSFKVSETCKQVPVLPVTPQCQTLDLSTVKPTLISEKATKRCANMKKTCIENNGQIHLEVKSMTQVRPSYILPPMLQPVGMLYGGQFLLLQINPTTVPQTTTHVQWNSSFVPDGNTDTPSSPSYSDILKNANDLLECTSSQNQTANPSNVEKRILTDKSNKLKDGNGHQWRPW</sequence>
<evidence type="ECO:0000256" key="3">
    <source>
        <dbReference type="ARBA" id="ARBA00023163"/>
    </source>
</evidence>
<evidence type="ECO:0000259" key="7">
    <source>
        <dbReference type="PROSITE" id="PS51054"/>
    </source>
</evidence>
<feature type="compositionally biased region" description="Basic and acidic residues" evidence="5">
    <location>
        <begin position="1"/>
        <end position="14"/>
    </location>
</feature>
<keyword evidence="3" id="KW-0804">Transcription</keyword>
<dbReference type="SUPFAM" id="SSF47459">
    <property type="entry name" value="HLH, helix-loop-helix DNA-binding domain"/>
    <property type="match status" value="1"/>
</dbReference>
<dbReference type="PANTHER" id="PTHR10985">
    <property type="entry name" value="BASIC HELIX-LOOP-HELIX TRANSCRIPTION FACTOR, HES-RELATED"/>
    <property type="match status" value="1"/>
</dbReference>
<evidence type="ECO:0000256" key="5">
    <source>
        <dbReference type="SAM" id="MobiDB-lite"/>
    </source>
</evidence>
<dbReference type="EMBL" id="CP111020">
    <property type="protein sequence ID" value="WAR13997.1"/>
    <property type="molecule type" value="Genomic_DNA"/>
</dbReference>
<organism evidence="8 9">
    <name type="scientific">Mya arenaria</name>
    <name type="common">Soft-shell clam</name>
    <dbReference type="NCBI Taxonomy" id="6604"/>
    <lineage>
        <taxon>Eukaryota</taxon>
        <taxon>Metazoa</taxon>
        <taxon>Spiralia</taxon>
        <taxon>Lophotrochozoa</taxon>
        <taxon>Mollusca</taxon>
        <taxon>Bivalvia</taxon>
        <taxon>Autobranchia</taxon>
        <taxon>Heteroconchia</taxon>
        <taxon>Euheterodonta</taxon>
        <taxon>Imparidentia</taxon>
        <taxon>Neoheterodontei</taxon>
        <taxon>Myida</taxon>
        <taxon>Myoidea</taxon>
        <taxon>Myidae</taxon>
        <taxon>Mya</taxon>
    </lineage>
</organism>
<keyword evidence="2" id="KW-0805">Transcription regulation</keyword>
<evidence type="ECO:0000256" key="2">
    <source>
        <dbReference type="ARBA" id="ARBA00023015"/>
    </source>
</evidence>
<keyword evidence="9" id="KW-1185">Reference proteome</keyword>
<feature type="domain" description="BHLH" evidence="6">
    <location>
        <begin position="16"/>
        <end position="96"/>
    </location>
</feature>
<proteinExistence type="predicted"/>
<dbReference type="SMART" id="SM00353">
    <property type="entry name" value="HLH"/>
    <property type="match status" value="1"/>
</dbReference>
<dbReference type="Pfam" id="PF00010">
    <property type="entry name" value="HLH"/>
    <property type="match status" value="1"/>
</dbReference>